<keyword evidence="3 5" id="KW-1133">Transmembrane helix</keyword>
<dbReference type="Pfam" id="PF04279">
    <property type="entry name" value="IspA"/>
    <property type="match status" value="1"/>
</dbReference>
<dbReference type="Proteomes" id="UP000215405">
    <property type="component" value="Unassembled WGS sequence"/>
</dbReference>
<gene>
    <name evidence="5" type="primary">yciB</name>
    <name evidence="6" type="ORF">B7H23_05195</name>
</gene>
<dbReference type="AlphaFoldDB" id="A0A231V290"/>
<dbReference type="NCBIfam" id="NF001323">
    <property type="entry name" value="PRK00259.1-1"/>
    <property type="match status" value="1"/>
</dbReference>
<feature type="transmembrane region" description="Helical" evidence="5">
    <location>
        <begin position="86"/>
        <end position="105"/>
    </location>
</feature>
<keyword evidence="4 5" id="KW-0472">Membrane</keyword>
<keyword evidence="5" id="KW-0997">Cell inner membrane</keyword>
<dbReference type="HAMAP" id="MF_00189">
    <property type="entry name" value="YciB"/>
    <property type="match status" value="1"/>
</dbReference>
<feature type="transmembrane region" description="Helical" evidence="5">
    <location>
        <begin position="181"/>
        <end position="205"/>
    </location>
</feature>
<sequence>MTGGNLFEAKPGSPERKEMNPLLKLTLELGPLMIFFFANSRGPALAERFPALGELGGPLFLATAAFMVATAIALSVSWLLTRKLPIMPLVSGVVVLVFGGLTLWLQDETFIKVKPTIVNGLFAFILLGGLLFGRSLLAYVFDSAFRLTDEGWKKLTLAWGLFFIVLAVLNEIVWRNFSTDFWVAFKVWGIMPITFAFTLAMLPIITRNSLPDERSNGR</sequence>
<proteinExistence type="inferred from homology"/>
<feature type="transmembrane region" description="Helical" evidence="5">
    <location>
        <begin position="117"/>
        <end position="137"/>
    </location>
</feature>
<dbReference type="EMBL" id="NBYO01000001">
    <property type="protein sequence ID" value="OXT02302.1"/>
    <property type="molecule type" value="Genomic_DNA"/>
</dbReference>
<evidence type="ECO:0000256" key="5">
    <source>
        <dbReference type="HAMAP-Rule" id="MF_00189"/>
    </source>
</evidence>
<evidence type="ECO:0000313" key="6">
    <source>
        <dbReference type="EMBL" id="OXT02302.1"/>
    </source>
</evidence>
<accession>A0A231V290</accession>
<evidence type="ECO:0000313" key="7">
    <source>
        <dbReference type="Proteomes" id="UP000215405"/>
    </source>
</evidence>
<feature type="transmembrane region" description="Helical" evidence="5">
    <location>
        <begin position="157"/>
        <end position="174"/>
    </location>
</feature>
<name>A0A231V290_9HYPH</name>
<organism evidence="6 7">
    <name type="scientific">Notoacmeibacter marinus</name>
    <dbReference type="NCBI Taxonomy" id="1876515"/>
    <lineage>
        <taxon>Bacteria</taxon>
        <taxon>Pseudomonadati</taxon>
        <taxon>Pseudomonadota</taxon>
        <taxon>Alphaproteobacteria</taxon>
        <taxon>Hyphomicrobiales</taxon>
        <taxon>Notoacmeibacteraceae</taxon>
        <taxon>Notoacmeibacter</taxon>
    </lineage>
</organism>
<dbReference type="InterPro" id="IPR006008">
    <property type="entry name" value="YciB"/>
</dbReference>
<dbReference type="NCBIfam" id="TIGR00997">
    <property type="entry name" value="ispZ"/>
    <property type="match status" value="1"/>
</dbReference>
<keyword evidence="1 5" id="KW-1003">Cell membrane</keyword>
<evidence type="ECO:0000256" key="1">
    <source>
        <dbReference type="ARBA" id="ARBA00022475"/>
    </source>
</evidence>
<dbReference type="GO" id="GO:0005886">
    <property type="term" value="C:plasma membrane"/>
    <property type="evidence" value="ECO:0007669"/>
    <property type="project" value="UniProtKB-SubCell"/>
</dbReference>
<evidence type="ECO:0000256" key="3">
    <source>
        <dbReference type="ARBA" id="ARBA00022989"/>
    </source>
</evidence>
<dbReference type="PANTHER" id="PTHR36917:SF1">
    <property type="entry name" value="INNER MEMBRANE-SPANNING PROTEIN YCIB"/>
    <property type="match status" value="1"/>
</dbReference>
<dbReference type="OrthoDB" id="9788219at2"/>
<evidence type="ECO:0000256" key="2">
    <source>
        <dbReference type="ARBA" id="ARBA00022692"/>
    </source>
</evidence>
<dbReference type="RefSeq" id="WP_094076259.1">
    <property type="nucleotide sequence ID" value="NZ_NBYO01000001.1"/>
</dbReference>
<comment type="caution">
    <text evidence="6">The sequence shown here is derived from an EMBL/GenBank/DDBJ whole genome shotgun (WGS) entry which is preliminary data.</text>
</comment>
<protein>
    <recommendedName>
        <fullName evidence="5">Inner membrane-spanning protein YciB</fullName>
    </recommendedName>
</protein>
<comment type="subcellular location">
    <subcellularLocation>
        <location evidence="5">Cell inner membrane</location>
        <topology evidence="5">Multi-pass membrane protein</topology>
    </subcellularLocation>
</comment>
<dbReference type="PANTHER" id="PTHR36917">
    <property type="entry name" value="INTRACELLULAR SEPTATION PROTEIN A-RELATED"/>
    <property type="match status" value="1"/>
</dbReference>
<reference evidence="7" key="1">
    <citation type="journal article" date="2017" name="Int. J. Syst. Evol. Microbiol.">
        <title>Notoacmeibacter marinus gen. nov., sp. nov., isolated from the gut of a limpet and proposal of Notoacmeibacteraceae fam. nov. in the order Rhizobiales of the class Alphaproteobacteria.</title>
        <authorList>
            <person name="Huang Z."/>
            <person name="Guo F."/>
            <person name="Lai Q."/>
        </authorList>
    </citation>
    <scope>NUCLEOTIDE SEQUENCE [LARGE SCALE GENOMIC DNA]</scope>
    <source>
        <strain evidence="7">XMTR2A4</strain>
    </source>
</reference>
<comment type="similarity">
    <text evidence="5">Belongs to the YciB family.</text>
</comment>
<comment type="function">
    <text evidence="5">Plays a role in cell envelope biogenesis, maintenance of cell envelope integrity and membrane homeostasis.</text>
</comment>
<evidence type="ECO:0000256" key="4">
    <source>
        <dbReference type="ARBA" id="ARBA00023136"/>
    </source>
</evidence>
<feature type="transmembrane region" description="Helical" evidence="5">
    <location>
        <begin position="59"/>
        <end position="80"/>
    </location>
</feature>
<keyword evidence="7" id="KW-1185">Reference proteome</keyword>
<keyword evidence="2 5" id="KW-0812">Transmembrane</keyword>